<name>A0A6B8KMU7_9HYPH</name>
<proteinExistence type="predicted"/>
<keyword evidence="1" id="KW-0732">Signal</keyword>
<evidence type="ECO:0000256" key="1">
    <source>
        <dbReference type="SAM" id="SignalP"/>
    </source>
</evidence>
<organism evidence="2 3">
    <name type="scientific">Methylocystis heyeri</name>
    <dbReference type="NCBI Taxonomy" id="391905"/>
    <lineage>
        <taxon>Bacteria</taxon>
        <taxon>Pseudomonadati</taxon>
        <taxon>Pseudomonadota</taxon>
        <taxon>Alphaproteobacteria</taxon>
        <taxon>Hyphomicrobiales</taxon>
        <taxon>Methylocystaceae</taxon>
        <taxon>Methylocystis</taxon>
    </lineage>
</organism>
<protein>
    <submittedName>
        <fullName evidence="2">Thermonuclease family protein</fullName>
    </submittedName>
</protein>
<dbReference type="Gene3D" id="2.40.50.90">
    <property type="match status" value="1"/>
</dbReference>
<feature type="signal peptide" evidence="1">
    <location>
        <begin position="1"/>
        <end position="28"/>
    </location>
</feature>
<geneLocation type="plasmid" evidence="2">
    <name>unnamed1</name>
</geneLocation>
<feature type="chain" id="PRO_5025354256" evidence="1">
    <location>
        <begin position="29"/>
        <end position="205"/>
    </location>
</feature>
<accession>A0A6B8KMU7</accession>
<gene>
    <name evidence="2" type="ORF">H2LOC_021150</name>
</gene>
<dbReference type="SUPFAM" id="SSF50199">
    <property type="entry name" value="Staphylococcal nuclease"/>
    <property type="match status" value="1"/>
</dbReference>
<dbReference type="Proteomes" id="UP000309061">
    <property type="component" value="Plasmid unnamed1"/>
</dbReference>
<sequence>MSLPLPRDLARALAFFLAPLLLAPLALAQQSGAASPPPPAQGATKPLPVFEIPQSGVEFQTGDTWGQNGQTFRLYGIQSCIRGTTFTNPAGAKLDCGEASIAYLAALIRDTKPRCTAVAQTASPPLIYTVCAAHVGANTLDLGTVMVTQGFAFAATDANGKPVNLQYAVAEGEAQKAKRGLWIARDLPHPTAILNKALRDAERAQ</sequence>
<evidence type="ECO:0000313" key="2">
    <source>
        <dbReference type="EMBL" id="QGM48293.1"/>
    </source>
</evidence>
<reference evidence="2 3" key="1">
    <citation type="submission" date="2019-11" db="EMBL/GenBank/DDBJ databases">
        <title>The genome sequence of Methylocystis heyeri.</title>
        <authorList>
            <person name="Oshkin I.Y."/>
            <person name="Miroshnikov K."/>
            <person name="Dedysh S.N."/>
        </authorList>
    </citation>
    <scope>NUCLEOTIDE SEQUENCE [LARGE SCALE GENOMIC DNA]</scope>
    <source>
        <strain evidence="2 3">H2</strain>
        <plasmid evidence="2 3">unnamed1</plasmid>
    </source>
</reference>
<evidence type="ECO:0000313" key="3">
    <source>
        <dbReference type="Proteomes" id="UP000309061"/>
    </source>
</evidence>
<keyword evidence="2" id="KW-0614">Plasmid</keyword>
<dbReference type="EMBL" id="CP046053">
    <property type="protein sequence ID" value="QGM48293.1"/>
    <property type="molecule type" value="Genomic_DNA"/>
</dbReference>
<dbReference type="InterPro" id="IPR035437">
    <property type="entry name" value="SNase_OB-fold_sf"/>
</dbReference>
<dbReference type="KEGG" id="mhey:H2LOC_021150"/>
<dbReference type="OrthoDB" id="8126240at2"/>
<dbReference type="AlphaFoldDB" id="A0A6B8KMU7"/>
<keyword evidence="3" id="KW-1185">Reference proteome</keyword>
<dbReference type="RefSeq" id="WP_136498177.1">
    <property type="nucleotide sequence ID" value="NZ_CP046053.1"/>
</dbReference>